<gene>
    <name evidence="7" type="ORF">ACMU_13075</name>
</gene>
<dbReference type="EMBL" id="JFKE01000004">
    <property type="protein sequence ID" value="KAJ55619.1"/>
    <property type="molecule type" value="Genomic_DNA"/>
</dbReference>
<comment type="subcellular location">
    <subcellularLocation>
        <location evidence="1">Cell membrane</location>
        <topology evidence="1">Multi-pass membrane protein</topology>
    </subcellularLocation>
</comment>
<evidence type="ECO:0000313" key="8">
    <source>
        <dbReference type="Proteomes" id="UP000026249"/>
    </source>
</evidence>
<feature type="transmembrane region" description="Helical" evidence="6">
    <location>
        <begin position="60"/>
        <end position="78"/>
    </location>
</feature>
<keyword evidence="2" id="KW-1003">Cell membrane</keyword>
<dbReference type="AlphaFoldDB" id="A0A037ZJ05"/>
<dbReference type="Pfam" id="PF03739">
    <property type="entry name" value="LptF_LptG"/>
    <property type="match status" value="1"/>
</dbReference>
<feature type="transmembrane region" description="Helical" evidence="6">
    <location>
        <begin position="339"/>
        <end position="361"/>
    </location>
</feature>
<evidence type="ECO:0000313" key="7">
    <source>
        <dbReference type="EMBL" id="KAJ55619.1"/>
    </source>
</evidence>
<dbReference type="InterPro" id="IPR030922">
    <property type="entry name" value="LptF"/>
</dbReference>
<keyword evidence="3 6" id="KW-0812">Transmembrane</keyword>
<proteinExistence type="predicted"/>
<accession>A0A037ZJ05</accession>
<feature type="transmembrane region" description="Helical" evidence="6">
    <location>
        <begin position="99"/>
        <end position="121"/>
    </location>
</feature>
<keyword evidence="4 6" id="KW-1133">Transmembrane helix</keyword>
<dbReference type="STRING" id="1454373.ACMU_13075"/>
<evidence type="ECO:0000256" key="3">
    <source>
        <dbReference type="ARBA" id="ARBA00022692"/>
    </source>
</evidence>
<dbReference type="Proteomes" id="UP000026249">
    <property type="component" value="Unassembled WGS sequence"/>
</dbReference>
<name>A0A037ZJ05_9RHOB</name>
<dbReference type="InterPro" id="IPR005495">
    <property type="entry name" value="LptG/LptF_permease"/>
</dbReference>
<keyword evidence="5 6" id="KW-0472">Membrane</keyword>
<dbReference type="NCBIfam" id="TIGR04407">
    <property type="entry name" value="LptF_YjgP"/>
    <property type="match status" value="1"/>
</dbReference>
<dbReference type="RefSeq" id="WP_035259486.1">
    <property type="nucleotide sequence ID" value="NZ_JFKE01000004.1"/>
</dbReference>
<evidence type="ECO:0000256" key="1">
    <source>
        <dbReference type="ARBA" id="ARBA00004651"/>
    </source>
</evidence>
<dbReference type="OrthoDB" id="8477889at2"/>
<evidence type="ECO:0000256" key="2">
    <source>
        <dbReference type="ARBA" id="ARBA00022475"/>
    </source>
</evidence>
<keyword evidence="8" id="KW-1185">Reference proteome</keyword>
<dbReference type="GO" id="GO:0015920">
    <property type="term" value="P:lipopolysaccharide transport"/>
    <property type="evidence" value="ECO:0007669"/>
    <property type="project" value="TreeGrafter"/>
</dbReference>
<reference evidence="7 8" key="1">
    <citation type="submission" date="2014-03" db="EMBL/GenBank/DDBJ databases">
        <title>Draft Genome Sequence of Actibacterium mucosum KCTC 23349, a Marine Alphaproteobacterium with Complex Ionic Requirements Isolated from Mediterranean Seawater at Malvarrosa Beach, Valencia, Spain.</title>
        <authorList>
            <person name="Arahal D.R."/>
            <person name="Shao Z."/>
            <person name="Lai Q."/>
            <person name="Pujalte M.J."/>
        </authorList>
    </citation>
    <scope>NUCLEOTIDE SEQUENCE [LARGE SCALE GENOMIC DNA]</scope>
    <source>
        <strain evidence="7 8">KCTC 23349</strain>
    </source>
</reference>
<feature type="transmembrane region" description="Helical" evidence="6">
    <location>
        <begin position="7"/>
        <end position="29"/>
    </location>
</feature>
<dbReference type="PANTHER" id="PTHR33529:SF6">
    <property type="entry name" value="YJGP_YJGQ FAMILY PERMEASE"/>
    <property type="match status" value="1"/>
</dbReference>
<feature type="transmembrane region" description="Helical" evidence="6">
    <location>
        <begin position="280"/>
        <end position="300"/>
    </location>
</feature>
<sequence>MPRFDRYILSQLVVLFGFFSLVLVSVYWVNRAVGLFDQLIGDGQSALVFLQFTALSLPNVVRLVLPVSGFAATVYAINRLTSDSELVVAQAMGLSPFRLARPVLVFGLLVAALVSVLNHVLVPASRAELRERSAEISEDIAAQILVEGQFIHPSKGITIFIGEITPLGELNDLLLVDETVPGQDITYTAERALLVSAEDGPKLVMFNGMAQVLRVGSNTMSTTRFQDAVYDVAGMIAVRSDQRVDMQGLPTMTLLQADPVIVALAGETRASFLYEGHARISQPFLAVAAALIGLGALLLGGFSRFGLWRQILFAFVLLIILQALDNSSGQLARSDENLWIAVYFPPVAGIAVACIMFWIAGRPDFGKRAKRPLPEATA</sequence>
<evidence type="ECO:0000256" key="6">
    <source>
        <dbReference type="SAM" id="Phobius"/>
    </source>
</evidence>
<feature type="transmembrane region" description="Helical" evidence="6">
    <location>
        <begin position="307"/>
        <end position="324"/>
    </location>
</feature>
<comment type="caution">
    <text evidence="7">The sequence shown here is derived from an EMBL/GenBank/DDBJ whole genome shotgun (WGS) entry which is preliminary data.</text>
</comment>
<evidence type="ECO:0000256" key="4">
    <source>
        <dbReference type="ARBA" id="ARBA00022989"/>
    </source>
</evidence>
<protein>
    <submittedName>
        <fullName evidence="7">Permease</fullName>
    </submittedName>
</protein>
<organism evidence="7 8">
    <name type="scientific">Actibacterium mucosum KCTC 23349</name>
    <dbReference type="NCBI Taxonomy" id="1454373"/>
    <lineage>
        <taxon>Bacteria</taxon>
        <taxon>Pseudomonadati</taxon>
        <taxon>Pseudomonadota</taxon>
        <taxon>Alphaproteobacteria</taxon>
        <taxon>Rhodobacterales</taxon>
        <taxon>Roseobacteraceae</taxon>
        <taxon>Actibacterium</taxon>
    </lineage>
</organism>
<dbReference type="PANTHER" id="PTHR33529">
    <property type="entry name" value="SLR0882 PROTEIN-RELATED"/>
    <property type="match status" value="1"/>
</dbReference>
<dbReference type="GO" id="GO:0055085">
    <property type="term" value="P:transmembrane transport"/>
    <property type="evidence" value="ECO:0007669"/>
    <property type="project" value="InterPro"/>
</dbReference>
<evidence type="ECO:0000256" key="5">
    <source>
        <dbReference type="ARBA" id="ARBA00023136"/>
    </source>
</evidence>
<dbReference type="GO" id="GO:0043190">
    <property type="term" value="C:ATP-binding cassette (ABC) transporter complex"/>
    <property type="evidence" value="ECO:0007669"/>
    <property type="project" value="InterPro"/>
</dbReference>